<gene>
    <name evidence="2" type="ORF">C8D97_101202</name>
</gene>
<dbReference type="AlphaFoldDB" id="A0A316G073"/>
<protein>
    <submittedName>
        <fullName evidence="2">Uncharacterized protein</fullName>
    </submittedName>
</protein>
<name>A0A316G073_9GAMM</name>
<feature type="chain" id="PRO_5016403004" evidence="1">
    <location>
        <begin position="23"/>
        <end position="705"/>
    </location>
</feature>
<keyword evidence="1" id="KW-0732">Signal</keyword>
<sequence length="705" mass="77333">MKYSIVLIFLCSLLAACGGGSGNDTPPVQQNNAPVAIADSVSVALSKSITIDVLANDTDAEDDSLSIASVSNVSGGTASIVSNEILFVADTNIGDFSFDYTVSDGNSESDAATVSLSVTAFTLSLSGSTTAALFNGTVTAHWGNQTVSAPVSEQGTYSIDIDVVDIASFIRLSAESESNSAYLESLVGEAGWLIEQSDDSDHVSAQTVPALSLNEARTALAGMVKHIQDGVPVSTSAYNEGLDQVTTKELMALIEFLLIANNESESLTESIDSVKVWLEQLDYNYLSSNNRDGLPYEHSFITDDRFISLWRNLVDNSNWLDASASFDVNEHPIYSTDEHYINGGLFSLTSENTFNYYTSAGKINGDYAFENDVFILTGSNGSPLSEEVTESRACSETGTLTSREHSRELVLLEASDNRELYLQISEHSSSYQDEYGIECDEANFVETTSLFKQIDFSEFSEVTSGIELALPFYGKNEGGEYYTYASRVSFDNSQFVVERNGLSGTWAITDNDVLQLDFSDGTEYRFSKLFELDGTSPVISEYREQNELIKVYAGMTAKVDLGLMTHDFTGRMEWIPAFEGVRGLGFTFQEDGKGFQSFNDTYPLEWVMSSLSQYTFEVTSNKMTATYTYDKGNYSPSFDNCESSGNECVVWRTREMEVIGVSNDLVYLINNQVVDYDLVLDLGSNPFKSGYIGAYKRVPLILQPL</sequence>
<evidence type="ECO:0000313" key="2">
    <source>
        <dbReference type="EMBL" id="PWK54354.1"/>
    </source>
</evidence>
<organism evidence="2 3">
    <name type="scientific">Pleionea mediterranea</name>
    <dbReference type="NCBI Taxonomy" id="523701"/>
    <lineage>
        <taxon>Bacteria</taxon>
        <taxon>Pseudomonadati</taxon>
        <taxon>Pseudomonadota</taxon>
        <taxon>Gammaproteobacteria</taxon>
        <taxon>Oceanospirillales</taxon>
        <taxon>Pleioneaceae</taxon>
        <taxon>Pleionea</taxon>
    </lineage>
</organism>
<dbReference type="OrthoDB" id="8612583at2"/>
<dbReference type="PROSITE" id="PS51257">
    <property type="entry name" value="PROKAR_LIPOPROTEIN"/>
    <property type="match status" value="1"/>
</dbReference>
<dbReference type="RefSeq" id="WP_109761474.1">
    <property type="nucleotide sequence ID" value="NZ_QGGU01000001.1"/>
</dbReference>
<comment type="caution">
    <text evidence="2">The sequence shown here is derived from an EMBL/GenBank/DDBJ whole genome shotgun (WGS) entry which is preliminary data.</text>
</comment>
<feature type="signal peptide" evidence="1">
    <location>
        <begin position="1"/>
        <end position="22"/>
    </location>
</feature>
<accession>A0A316G073</accession>
<evidence type="ECO:0000313" key="3">
    <source>
        <dbReference type="Proteomes" id="UP000245790"/>
    </source>
</evidence>
<dbReference type="Gene3D" id="2.60.40.2810">
    <property type="match status" value="1"/>
</dbReference>
<dbReference type="EMBL" id="QGGU01000001">
    <property type="protein sequence ID" value="PWK54354.1"/>
    <property type="molecule type" value="Genomic_DNA"/>
</dbReference>
<proteinExistence type="predicted"/>
<evidence type="ECO:0000256" key="1">
    <source>
        <dbReference type="SAM" id="SignalP"/>
    </source>
</evidence>
<dbReference type="Proteomes" id="UP000245790">
    <property type="component" value="Unassembled WGS sequence"/>
</dbReference>
<dbReference type="Pfam" id="PF17963">
    <property type="entry name" value="Big_9"/>
    <property type="match status" value="1"/>
</dbReference>
<keyword evidence="3" id="KW-1185">Reference proteome</keyword>
<reference evidence="2 3" key="1">
    <citation type="submission" date="2018-05" db="EMBL/GenBank/DDBJ databases">
        <title>Genomic Encyclopedia of Type Strains, Phase IV (KMG-IV): sequencing the most valuable type-strain genomes for metagenomic binning, comparative biology and taxonomic classification.</title>
        <authorList>
            <person name="Goeker M."/>
        </authorList>
    </citation>
    <scope>NUCLEOTIDE SEQUENCE [LARGE SCALE GENOMIC DNA]</scope>
    <source>
        <strain evidence="2 3">DSM 25350</strain>
    </source>
</reference>